<dbReference type="PANTHER" id="PTHR31285">
    <property type="entry name" value="NICOTINAMIDE MONONUCLEOTIDE ADENYLYLTRANSFERASE"/>
    <property type="match status" value="1"/>
</dbReference>
<dbReference type="PANTHER" id="PTHR31285:SF0">
    <property type="entry name" value="NICOTINAMIDE MONONUCLEOTIDE ADENYLYLTRANSFERASE"/>
    <property type="match status" value="1"/>
</dbReference>
<dbReference type="Proteomes" id="UP001275084">
    <property type="component" value="Unassembled WGS sequence"/>
</dbReference>
<protein>
    <recommendedName>
        <fullName evidence="4">Nicotinamide-nucleotide adenylyltransferase</fullName>
    </recommendedName>
</protein>
<sequence length="351" mass="39115">MRAQSLLPAGRSSPPLVQFFSHALWAFQDSAAAFRVVSTLPPLAYVDIPGNGHPLYKYQHRLPRPVRPPTTPHTLVVLDSSFNPPTRAHLRMVRSGIHDLVQGKRQKLSALRVLLLLAVNNADKAPKPAVFEQRLAMMWAFAKDVQDEVRAQQPGQETSQEETASSDEDLSIDIGLSTLPYFAEKSAEIAASDFYKSDGGEGEGQMEQVILAGYDTLIRIFNPKYYGPPTSEGEVSSTGQTPMQRALGPFFDRAKLCVTLRADDEWGGKEEQRAYLEDLLQADSLTRIGGDKAWADRIELTKGLKEGEKIVSSTYAREAAQKQDWDRLDEMVTPGVREWIEKQKLYSGQPE</sequence>
<dbReference type="SUPFAM" id="SSF52374">
    <property type="entry name" value="Nucleotidylyl transferase"/>
    <property type="match status" value="1"/>
</dbReference>
<evidence type="ECO:0000313" key="3">
    <source>
        <dbReference type="Proteomes" id="UP001275084"/>
    </source>
</evidence>
<name>A0AAJ0HKV6_9PEZI</name>
<evidence type="ECO:0000313" key="2">
    <source>
        <dbReference type="EMBL" id="KAK3356766.1"/>
    </source>
</evidence>
<evidence type="ECO:0008006" key="4">
    <source>
        <dbReference type="Google" id="ProtNLM"/>
    </source>
</evidence>
<dbReference type="GO" id="GO:0016887">
    <property type="term" value="F:ATP hydrolysis activity"/>
    <property type="evidence" value="ECO:0007669"/>
    <property type="project" value="TreeGrafter"/>
</dbReference>
<accession>A0AAJ0HKV6</accession>
<reference evidence="2" key="1">
    <citation type="journal article" date="2023" name="Mol. Phylogenet. Evol.">
        <title>Genome-scale phylogeny and comparative genomics of the fungal order Sordariales.</title>
        <authorList>
            <person name="Hensen N."/>
            <person name="Bonometti L."/>
            <person name="Westerberg I."/>
            <person name="Brannstrom I.O."/>
            <person name="Guillou S."/>
            <person name="Cros-Aarteil S."/>
            <person name="Calhoun S."/>
            <person name="Haridas S."/>
            <person name="Kuo A."/>
            <person name="Mondo S."/>
            <person name="Pangilinan J."/>
            <person name="Riley R."/>
            <person name="LaButti K."/>
            <person name="Andreopoulos B."/>
            <person name="Lipzen A."/>
            <person name="Chen C."/>
            <person name="Yan M."/>
            <person name="Daum C."/>
            <person name="Ng V."/>
            <person name="Clum A."/>
            <person name="Steindorff A."/>
            <person name="Ohm R.A."/>
            <person name="Martin F."/>
            <person name="Silar P."/>
            <person name="Natvig D.O."/>
            <person name="Lalanne C."/>
            <person name="Gautier V."/>
            <person name="Ament-Velasquez S.L."/>
            <person name="Kruys A."/>
            <person name="Hutchinson M.I."/>
            <person name="Powell A.J."/>
            <person name="Barry K."/>
            <person name="Miller A.N."/>
            <person name="Grigoriev I.V."/>
            <person name="Debuchy R."/>
            <person name="Gladieux P."/>
            <person name="Hiltunen Thoren M."/>
            <person name="Johannesson H."/>
        </authorList>
    </citation>
    <scope>NUCLEOTIDE SEQUENCE</scope>
    <source>
        <strain evidence="2">CBS 955.72</strain>
    </source>
</reference>
<dbReference type="AlphaFoldDB" id="A0AAJ0HKV6"/>
<keyword evidence="3" id="KW-1185">Reference proteome</keyword>
<dbReference type="InterPro" id="IPR014729">
    <property type="entry name" value="Rossmann-like_a/b/a_fold"/>
</dbReference>
<dbReference type="Gene3D" id="3.40.50.620">
    <property type="entry name" value="HUPs"/>
    <property type="match status" value="1"/>
</dbReference>
<reference evidence="2" key="2">
    <citation type="submission" date="2023-06" db="EMBL/GenBank/DDBJ databases">
        <authorList>
            <consortium name="Lawrence Berkeley National Laboratory"/>
            <person name="Haridas S."/>
            <person name="Hensen N."/>
            <person name="Bonometti L."/>
            <person name="Westerberg I."/>
            <person name="Brannstrom I.O."/>
            <person name="Guillou S."/>
            <person name="Cros-Aarteil S."/>
            <person name="Calhoun S."/>
            <person name="Kuo A."/>
            <person name="Mondo S."/>
            <person name="Pangilinan J."/>
            <person name="Riley R."/>
            <person name="Labutti K."/>
            <person name="Andreopoulos B."/>
            <person name="Lipzen A."/>
            <person name="Chen C."/>
            <person name="Yanf M."/>
            <person name="Daum C."/>
            <person name="Ng V."/>
            <person name="Clum A."/>
            <person name="Steindorff A."/>
            <person name="Ohm R."/>
            <person name="Martin F."/>
            <person name="Silar P."/>
            <person name="Natvig D."/>
            <person name="Lalanne C."/>
            <person name="Gautier V."/>
            <person name="Ament-Velasquez S.L."/>
            <person name="Kruys A."/>
            <person name="Hutchinson M.I."/>
            <person name="Powell A.J."/>
            <person name="Barry K."/>
            <person name="Miller A.N."/>
            <person name="Grigoriev I.V."/>
            <person name="Debuchy R."/>
            <person name="Gladieux P."/>
            <person name="Thoren M.H."/>
            <person name="Johannesson H."/>
        </authorList>
    </citation>
    <scope>NUCLEOTIDE SEQUENCE</scope>
    <source>
        <strain evidence="2">CBS 955.72</strain>
    </source>
</reference>
<dbReference type="GO" id="GO:0005737">
    <property type="term" value="C:cytoplasm"/>
    <property type="evidence" value="ECO:0007669"/>
    <property type="project" value="TreeGrafter"/>
</dbReference>
<evidence type="ECO:0000256" key="1">
    <source>
        <dbReference type="SAM" id="MobiDB-lite"/>
    </source>
</evidence>
<comment type="caution">
    <text evidence="2">The sequence shown here is derived from an EMBL/GenBank/DDBJ whole genome shotgun (WGS) entry which is preliminary data.</text>
</comment>
<dbReference type="EMBL" id="JAUIQD010000003">
    <property type="protein sequence ID" value="KAK3356766.1"/>
    <property type="molecule type" value="Genomic_DNA"/>
</dbReference>
<feature type="region of interest" description="Disordered" evidence="1">
    <location>
        <begin position="148"/>
        <end position="169"/>
    </location>
</feature>
<dbReference type="GO" id="GO:0000309">
    <property type="term" value="F:nicotinamide-nucleotide adenylyltransferase activity"/>
    <property type="evidence" value="ECO:0007669"/>
    <property type="project" value="TreeGrafter"/>
</dbReference>
<dbReference type="GO" id="GO:0005634">
    <property type="term" value="C:nucleus"/>
    <property type="evidence" value="ECO:0007669"/>
    <property type="project" value="TreeGrafter"/>
</dbReference>
<gene>
    <name evidence="2" type="ORF">B0T25DRAFT_589260</name>
</gene>
<proteinExistence type="predicted"/>
<organism evidence="2 3">
    <name type="scientific">Lasiosphaeria hispida</name>
    <dbReference type="NCBI Taxonomy" id="260671"/>
    <lineage>
        <taxon>Eukaryota</taxon>
        <taxon>Fungi</taxon>
        <taxon>Dikarya</taxon>
        <taxon>Ascomycota</taxon>
        <taxon>Pezizomycotina</taxon>
        <taxon>Sordariomycetes</taxon>
        <taxon>Sordariomycetidae</taxon>
        <taxon>Sordariales</taxon>
        <taxon>Lasiosphaeriaceae</taxon>
        <taxon>Lasiosphaeria</taxon>
    </lineage>
</organism>
<feature type="compositionally biased region" description="Polar residues" evidence="1">
    <location>
        <begin position="153"/>
        <end position="163"/>
    </location>
</feature>